<evidence type="ECO:0000313" key="1">
    <source>
        <dbReference type="EMBL" id="RIB04875.1"/>
    </source>
</evidence>
<accession>A0A397U3L7</accession>
<dbReference type="Proteomes" id="UP000266673">
    <property type="component" value="Unassembled WGS sequence"/>
</dbReference>
<sequence length="110" mass="12573">MSTSIPYDPEKAALLVIDMQWKNKDKMIMRGSEKCKFLKELDSIVTRSLTSIGTLDFIIQRAFDENYDIVFIEDATASDTQEMHEATLLNIGYGYGIVTTVKNTIEWLSR</sequence>
<evidence type="ECO:0008006" key="3">
    <source>
        <dbReference type="Google" id="ProtNLM"/>
    </source>
</evidence>
<proteinExistence type="predicted"/>
<reference evidence="1 2" key="1">
    <citation type="submission" date="2018-06" db="EMBL/GenBank/DDBJ databases">
        <title>Comparative genomics reveals the genomic features of Rhizophagus irregularis, R. cerebriforme, R. diaphanum and Gigaspora rosea, and their symbiotic lifestyle signature.</title>
        <authorList>
            <person name="Morin E."/>
            <person name="San Clemente H."/>
            <person name="Chen E.C.H."/>
            <person name="De La Providencia I."/>
            <person name="Hainaut M."/>
            <person name="Kuo A."/>
            <person name="Kohler A."/>
            <person name="Murat C."/>
            <person name="Tang N."/>
            <person name="Roy S."/>
            <person name="Loubradou J."/>
            <person name="Henrissat B."/>
            <person name="Grigoriev I.V."/>
            <person name="Corradi N."/>
            <person name="Roux C."/>
            <person name="Martin F.M."/>
        </authorList>
    </citation>
    <scope>NUCLEOTIDE SEQUENCE [LARGE SCALE GENOMIC DNA]</scope>
    <source>
        <strain evidence="1 2">DAOM 194757</strain>
    </source>
</reference>
<protein>
    <recommendedName>
        <fullName evidence="3">Isochorismatase-like protein</fullName>
    </recommendedName>
</protein>
<organism evidence="1 2">
    <name type="scientific">Gigaspora rosea</name>
    <dbReference type="NCBI Taxonomy" id="44941"/>
    <lineage>
        <taxon>Eukaryota</taxon>
        <taxon>Fungi</taxon>
        <taxon>Fungi incertae sedis</taxon>
        <taxon>Mucoromycota</taxon>
        <taxon>Glomeromycotina</taxon>
        <taxon>Glomeromycetes</taxon>
        <taxon>Diversisporales</taxon>
        <taxon>Gigasporaceae</taxon>
        <taxon>Gigaspora</taxon>
    </lineage>
</organism>
<keyword evidence="2" id="KW-1185">Reference proteome</keyword>
<dbReference type="Gene3D" id="3.40.50.850">
    <property type="entry name" value="Isochorismatase-like"/>
    <property type="match status" value="1"/>
</dbReference>
<dbReference type="EMBL" id="QKWP01002092">
    <property type="protein sequence ID" value="RIB04875.1"/>
    <property type="molecule type" value="Genomic_DNA"/>
</dbReference>
<evidence type="ECO:0000313" key="2">
    <source>
        <dbReference type="Proteomes" id="UP000266673"/>
    </source>
</evidence>
<gene>
    <name evidence="1" type="ORF">C2G38_2048063</name>
</gene>
<dbReference type="InterPro" id="IPR036380">
    <property type="entry name" value="Isochorismatase-like_sf"/>
</dbReference>
<name>A0A397U3L7_9GLOM</name>
<dbReference type="SUPFAM" id="SSF52499">
    <property type="entry name" value="Isochorismatase-like hydrolases"/>
    <property type="match status" value="1"/>
</dbReference>
<dbReference type="OrthoDB" id="2304172at2759"/>
<dbReference type="AlphaFoldDB" id="A0A397U3L7"/>
<comment type="caution">
    <text evidence="1">The sequence shown here is derived from an EMBL/GenBank/DDBJ whole genome shotgun (WGS) entry which is preliminary data.</text>
</comment>